<dbReference type="NCBIfam" id="NF000986">
    <property type="entry name" value="PRK00103.1-4"/>
    <property type="match status" value="1"/>
</dbReference>
<accession>A0ABV4AEQ2</accession>
<dbReference type="EMBL" id="JBGCUO010000001">
    <property type="protein sequence ID" value="MEY1661292.1"/>
    <property type="molecule type" value="Genomic_DNA"/>
</dbReference>
<sequence length="156" mass="17655">MRVRLLALGTRMPDWVEAGVSEYQRRLTQDIRLDIEELPLPKRGPGSDTRSLVRQEAAALEKRLAKYPGCRTVALEVTGRRLTTHQLSNELGRLRDQGQDLNVLVGGPDGLCSELSARFPQWSLSDLTLPHPLVRILLAEQVYRAWSLLVGHPYHR</sequence>
<dbReference type="InterPro" id="IPR029026">
    <property type="entry name" value="tRNA_m1G_MTases_N"/>
</dbReference>
<keyword evidence="5" id="KW-0963">Cytoplasm</keyword>
<organism evidence="6 7">
    <name type="scientific">Isoalcanivorax beigongshangi</name>
    <dbReference type="NCBI Taxonomy" id="3238810"/>
    <lineage>
        <taxon>Bacteria</taxon>
        <taxon>Pseudomonadati</taxon>
        <taxon>Pseudomonadota</taxon>
        <taxon>Gammaproteobacteria</taxon>
        <taxon>Oceanospirillales</taxon>
        <taxon>Alcanivoracaceae</taxon>
        <taxon>Isoalcanivorax</taxon>
    </lineage>
</organism>
<dbReference type="SUPFAM" id="SSF75217">
    <property type="entry name" value="alpha/beta knot"/>
    <property type="match status" value="1"/>
</dbReference>
<keyword evidence="3 5" id="KW-0949">S-adenosyl-L-methionine</keyword>
<comment type="catalytic activity">
    <reaction evidence="5">
        <text>pseudouridine(1915) in 23S rRNA + S-adenosyl-L-methionine = N(3)-methylpseudouridine(1915) in 23S rRNA + S-adenosyl-L-homocysteine + H(+)</text>
        <dbReference type="Rhea" id="RHEA:42752"/>
        <dbReference type="Rhea" id="RHEA-COMP:10221"/>
        <dbReference type="Rhea" id="RHEA-COMP:10222"/>
        <dbReference type="ChEBI" id="CHEBI:15378"/>
        <dbReference type="ChEBI" id="CHEBI:57856"/>
        <dbReference type="ChEBI" id="CHEBI:59789"/>
        <dbReference type="ChEBI" id="CHEBI:65314"/>
        <dbReference type="ChEBI" id="CHEBI:74486"/>
        <dbReference type="EC" id="2.1.1.177"/>
    </reaction>
</comment>
<keyword evidence="5" id="KW-0698">rRNA processing</keyword>
<keyword evidence="2 5" id="KW-0808">Transferase</keyword>
<feature type="binding site" evidence="5">
    <location>
        <position position="75"/>
    </location>
    <ligand>
        <name>S-adenosyl-L-methionine</name>
        <dbReference type="ChEBI" id="CHEBI:59789"/>
    </ligand>
</feature>
<keyword evidence="1 5" id="KW-0489">Methyltransferase</keyword>
<dbReference type="HAMAP" id="MF_00658">
    <property type="entry name" value="23SrRNA_methyltr_H"/>
    <property type="match status" value="1"/>
</dbReference>
<evidence type="ECO:0000256" key="2">
    <source>
        <dbReference type="ARBA" id="ARBA00022679"/>
    </source>
</evidence>
<comment type="subcellular location">
    <subcellularLocation>
        <location evidence="5">Cytoplasm</location>
    </subcellularLocation>
</comment>
<evidence type="ECO:0000313" key="7">
    <source>
        <dbReference type="Proteomes" id="UP001562065"/>
    </source>
</evidence>
<comment type="function">
    <text evidence="5">Specifically methylates the pseudouridine at position 1915 (m3Psi1915) in 23S rRNA.</text>
</comment>
<dbReference type="InterPro" id="IPR029028">
    <property type="entry name" value="Alpha/beta_knot_MTases"/>
</dbReference>
<comment type="caution">
    <text evidence="6">The sequence shown here is derived from an EMBL/GenBank/DDBJ whole genome shotgun (WGS) entry which is preliminary data.</text>
</comment>
<dbReference type="CDD" id="cd18081">
    <property type="entry name" value="RlmH-like"/>
    <property type="match status" value="1"/>
</dbReference>
<feature type="binding site" evidence="5">
    <location>
        <position position="106"/>
    </location>
    <ligand>
        <name>S-adenosyl-L-methionine</name>
        <dbReference type="ChEBI" id="CHEBI:59789"/>
    </ligand>
</feature>
<gene>
    <name evidence="5 6" type="primary">rlmH</name>
    <name evidence="6" type="ORF">AB5I84_03925</name>
</gene>
<evidence type="ECO:0000256" key="1">
    <source>
        <dbReference type="ARBA" id="ARBA00022603"/>
    </source>
</evidence>
<evidence type="ECO:0000256" key="5">
    <source>
        <dbReference type="HAMAP-Rule" id="MF_00658"/>
    </source>
</evidence>
<dbReference type="InterPro" id="IPR003742">
    <property type="entry name" value="RlmH-like"/>
</dbReference>
<dbReference type="PIRSF" id="PIRSF004505">
    <property type="entry name" value="MT_bac"/>
    <property type="match status" value="1"/>
</dbReference>
<comment type="subunit">
    <text evidence="5">Homodimer.</text>
</comment>
<dbReference type="PANTHER" id="PTHR33603:SF1">
    <property type="entry name" value="RIBOSOMAL RNA LARGE SUBUNIT METHYLTRANSFERASE H"/>
    <property type="match status" value="1"/>
</dbReference>
<dbReference type="Gene3D" id="3.40.1280.10">
    <property type="match status" value="1"/>
</dbReference>
<dbReference type="Pfam" id="PF02590">
    <property type="entry name" value="SPOUT_MTase"/>
    <property type="match status" value="1"/>
</dbReference>
<dbReference type="PANTHER" id="PTHR33603">
    <property type="entry name" value="METHYLTRANSFERASE"/>
    <property type="match status" value="1"/>
</dbReference>
<evidence type="ECO:0000256" key="3">
    <source>
        <dbReference type="ARBA" id="ARBA00022691"/>
    </source>
</evidence>
<dbReference type="EC" id="2.1.1.177" evidence="5"/>
<name>A0ABV4AEQ2_9GAMM</name>
<dbReference type="RefSeq" id="WP_369454548.1">
    <property type="nucleotide sequence ID" value="NZ_JBGCUO010000001.1"/>
</dbReference>
<keyword evidence="7" id="KW-1185">Reference proteome</keyword>
<protein>
    <recommendedName>
        <fullName evidence="5">Ribosomal RNA large subunit methyltransferase H</fullName>
        <ecNumber evidence="5">2.1.1.177</ecNumber>
    </recommendedName>
    <alternativeName>
        <fullName evidence="5">23S rRNA (pseudouridine1915-N3)-methyltransferase</fullName>
    </alternativeName>
    <alternativeName>
        <fullName evidence="5">23S rRNA m3Psi1915 methyltransferase</fullName>
    </alternativeName>
    <alternativeName>
        <fullName evidence="5">rRNA (pseudouridine-N3-)-methyltransferase RlmH</fullName>
    </alternativeName>
</protein>
<feature type="binding site" evidence="5">
    <location>
        <begin position="124"/>
        <end position="129"/>
    </location>
    <ligand>
        <name>S-adenosyl-L-methionine</name>
        <dbReference type="ChEBI" id="CHEBI:59789"/>
    </ligand>
</feature>
<reference evidence="6 7" key="1">
    <citation type="submission" date="2024-07" db="EMBL/GenBank/DDBJ databases">
        <authorList>
            <person name="Ren Q."/>
        </authorList>
    </citation>
    <scope>NUCLEOTIDE SEQUENCE [LARGE SCALE GENOMIC DNA]</scope>
    <source>
        <strain evidence="6 7">REN37</strain>
    </source>
</reference>
<proteinExistence type="inferred from homology"/>
<evidence type="ECO:0000313" key="6">
    <source>
        <dbReference type="EMBL" id="MEY1661292.1"/>
    </source>
</evidence>
<dbReference type="Proteomes" id="UP001562065">
    <property type="component" value="Unassembled WGS sequence"/>
</dbReference>
<evidence type="ECO:0000256" key="4">
    <source>
        <dbReference type="ARBA" id="ARBA00038303"/>
    </source>
</evidence>
<comment type="similarity">
    <text evidence="4 5">Belongs to the RNA methyltransferase RlmH family.</text>
</comment>